<evidence type="ECO:0000313" key="3">
    <source>
        <dbReference type="Proteomes" id="UP000824201"/>
    </source>
</evidence>
<name>A0A9D1ED89_9FIRM</name>
<evidence type="ECO:0000313" key="2">
    <source>
        <dbReference type="EMBL" id="HIR87803.1"/>
    </source>
</evidence>
<sequence>MRQLDYDTMDDFMYHLLLKIIMAVTIVAAVFYLAGWEVPQYPCVMRSMLGLYCPGCGGTRAFFFLIHGQIGKSLFYNPVVCYAVGFLTIYMASQTIMRYTKIKVSALHFRMLYCYIGVAILIGNFFWKNYYLVVKGIYLIP</sequence>
<proteinExistence type="predicted"/>
<keyword evidence="1" id="KW-1133">Transmembrane helix</keyword>
<evidence type="ECO:0000256" key="1">
    <source>
        <dbReference type="SAM" id="Phobius"/>
    </source>
</evidence>
<comment type="caution">
    <text evidence="2">The sequence shown here is derived from an EMBL/GenBank/DDBJ whole genome shotgun (WGS) entry which is preliminary data.</text>
</comment>
<accession>A0A9D1ED89</accession>
<protein>
    <submittedName>
        <fullName evidence="2">DUF2752 domain-containing protein</fullName>
    </submittedName>
</protein>
<gene>
    <name evidence="2" type="ORF">IAC96_02520</name>
</gene>
<feature type="transmembrane region" description="Helical" evidence="1">
    <location>
        <begin position="48"/>
        <end position="68"/>
    </location>
</feature>
<feature type="transmembrane region" description="Helical" evidence="1">
    <location>
        <begin position="74"/>
        <end position="92"/>
    </location>
</feature>
<dbReference type="Pfam" id="PF10825">
    <property type="entry name" value="DUF2752"/>
    <property type="match status" value="1"/>
</dbReference>
<dbReference type="AlphaFoldDB" id="A0A9D1ED89"/>
<reference evidence="2" key="1">
    <citation type="submission" date="2020-10" db="EMBL/GenBank/DDBJ databases">
        <authorList>
            <person name="Gilroy R."/>
        </authorList>
    </citation>
    <scope>NUCLEOTIDE SEQUENCE</scope>
    <source>
        <strain evidence="2">ChiW13-3771</strain>
    </source>
</reference>
<dbReference type="Proteomes" id="UP000824201">
    <property type="component" value="Unassembled WGS sequence"/>
</dbReference>
<dbReference type="InterPro" id="IPR021215">
    <property type="entry name" value="DUF2752"/>
</dbReference>
<feature type="transmembrane region" description="Helical" evidence="1">
    <location>
        <begin position="12"/>
        <end position="36"/>
    </location>
</feature>
<dbReference type="EMBL" id="DVHN01000030">
    <property type="protein sequence ID" value="HIR87803.1"/>
    <property type="molecule type" value="Genomic_DNA"/>
</dbReference>
<organism evidence="2 3">
    <name type="scientific">Candidatus Fimimorpha faecalis</name>
    <dbReference type="NCBI Taxonomy" id="2840824"/>
    <lineage>
        <taxon>Bacteria</taxon>
        <taxon>Bacillati</taxon>
        <taxon>Bacillota</taxon>
        <taxon>Clostridia</taxon>
        <taxon>Eubacteriales</taxon>
        <taxon>Candidatus Fimimorpha</taxon>
    </lineage>
</organism>
<keyword evidence="1" id="KW-0472">Membrane</keyword>
<feature type="transmembrane region" description="Helical" evidence="1">
    <location>
        <begin position="112"/>
        <end position="131"/>
    </location>
</feature>
<keyword evidence="1" id="KW-0812">Transmembrane</keyword>
<reference evidence="2" key="2">
    <citation type="journal article" date="2021" name="PeerJ">
        <title>Extensive microbial diversity within the chicken gut microbiome revealed by metagenomics and culture.</title>
        <authorList>
            <person name="Gilroy R."/>
            <person name="Ravi A."/>
            <person name="Getino M."/>
            <person name="Pursley I."/>
            <person name="Horton D.L."/>
            <person name="Alikhan N.F."/>
            <person name="Baker D."/>
            <person name="Gharbi K."/>
            <person name="Hall N."/>
            <person name="Watson M."/>
            <person name="Adriaenssens E.M."/>
            <person name="Foster-Nyarko E."/>
            <person name="Jarju S."/>
            <person name="Secka A."/>
            <person name="Antonio M."/>
            <person name="Oren A."/>
            <person name="Chaudhuri R.R."/>
            <person name="La Ragione R."/>
            <person name="Hildebrand F."/>
            <person name="Pallen M.J."/>
        </authorList>
    </citation>
    <scope>NUCLEOTIDE SEQUENCE</scope>
    <source>
        <strain evidence="2">ChiW13-3771</strain>
    </source>
</reference>